<accession>T1GAT2</accession>
<sequence length="172" mass="19575">DNYFILCTWNVRLLYRCGATQDLLHILTDYKAEITAIQEIRWLGKVPSSPNSTSTKKHDVHQTEFSKTQSDHVLFDRTPQHSLNVLDLRSKRGADINSDHHLATACLLKTTTIGKSIEKVQYRVLKDPATARNFETYISEKLATIPTDLDIERPVLIEALSRCCGDGMHRPQ</sequence>
<dbReference type="HOGENOM" id="CLU_1559153_0_0_1"/>
<dbReference type="Proteomes" id="UP000015102">
    <property type="component" value="Unassembled WGS sequence"/>
</dbReference>
<reference evidence="2" key="1">
    <citation type="submission" date="2013-02" db="EMBL/GenBank/DDBJ databases">
        <authorList>
            <person name="Hughes D."/>
        </authorList>
    </citation>
    <scope>NUCLEOTIDE SEQUENCE</scope>
    <source>
        <strain>Durham</strain>
        <strain evidence="2">NC isolate 2 -- Noor lab</strain>
    </source>
</reference>
<proteinExistence type="predicted"/>
<dbReference type="EMBL" id="CAQQ02013289">
    <property type="status" value="NOT_ANNOTATED_CDS"/>
    <property type="molecule type" value="Genomic_DNA"/>
</dbReference>
<keyword evidence="2" id="KW-1185">Reference proteome</keyword>
<evidence type="ECO:0000313" key="2">
    <source>
        <dbReference type="Proteomes" id="UP000015102"/>
    </source>
</evidence>
<dbReference type="EnsemblMetazoa" id="MESCA000343-RA">
    <property type="protein sequence ID" value="MESCA000343-PA"/>
    <property type="gene ID" value="MESCA000343"/>
</dbReference>
<reference evidence="1" key="2">
    <citation type="submission" date="2015-06" db="UniProtKB">
        <authorList>
            <consortium name="EnsemblMetazoa"/>
        </authorList>
    </citation>
    <scope>IDENTIFICATION</scope>
</reference>
<protein>
    <recommendedName>
        <fullName evidence="3">Endonuclease/exonuclease/phosphatase domain-containing protein</fullName>
    </recommendedName>
</protein>
<organism evidence="1 2">
    <name type="scientific">Megaselia scalaris</name>
    <name type="common">Humpbacked fly</name>
    <name type="synonym">Phora scalaris</name>
    <dbReference type="NCBI Taxonomy" id="36166"/>
    <lineage>
        <taxon>Eukaryota</taxon>
        <taxon>Metazoa</taxon>
        <taxon>Ecdysozoa</taxon>
        <taxon>Arthropoda</taxon>
        <taxon>Hexapoda</taxon>
        <taxon>Insecta</taxon>
        <taxon>Pterygota</taxon>
        <taxon>Neoptera</taxon>
        <taxon>Endopterygota</taxon>
        <taxon>Diptera</taxon>
        <taxon>Brachycera</taxon>
        <taxon>Muscomorpha</taxon>
        <taxon>Platypezoidea</taxon>
        <taxon>Phoridae</taxon>
        <taxon>Megaseliini</taxon>
        <taxon>Megaselia</taxon>
    </lineage>
</organism>
<evidence type="ECO:0000313" key="1">
    <source>
        <dbReference type="EnsemblMetazoa" id="MESCA000343-PA"/>
    </source>
</evidence>
<name>T1GAT2_MEGSC</name>
<evidence type="ECO:0008006" key="3">
    <source>
        <dbReference type="Google" id="ProtNLM"/>
    </source>
</evidence>
<dbReference type="AlphaFoldDB" id="T1GAT2"/>